<organism evidence="1">
    <name type="scientific">Veillonella atypica</name>
    <dbReference type="NCBI Taxonomy" id="39777"/>
    <lineage>
        <taxon>Bacteria</taxon>
        <taxon>Bacillati</taxon>
        <taxon>Bacillota</taxon>
        <taxon>Negativicutes</taxon>
        <taxon>Veillonellales</taxon>
        <taxon>Veillonellaceae</taxon>
        <taxon>Veillonella</taxon>
    </lineage>
</organism>
<dbReference type="Proteomes" id="UP000070226">
    <property type="component" value="Unassembled WGS sequence"/>
</dbReference>
<protein>
    <submittedName>
        <fullName evidence="1">Uncharacterized protein</fullName>
    </submittedName>
</protein>
<evidence type="ECO:0000313" key="1">
    <source>
        <dbReference type="EMBL" id="KXA62921.1"/>
    </source>
</evidence>
<comment type="caution">
    <text evidence="1">The sequence shown here is derived from an EMBL/GenBank/DDBJ whole genome shotgun (WGS) entry which is preliminary data.</text>
</comment>
<accession>A0A133S392</accession>
<dbReference type="AlphaFoldDB" id="A0A133S392"/>
<proteinExistence type="predicted"/>
<name>A0A133S392_9FIRM</name>
<gene>
    <name evidence="1" type="ORF">HMPREF3233_01380</name>
</gene>
<dbReference type="PATRIC" id="fig|39777.7.peg.1345"/>
<dbReference type="EMBL" id="LRQT01000078">
    <property type="protein sequence ID" value="KXA62921.1"/>
    <property type="molecule type" value="Genomic_DNA"/>
</dbReference>
<dbReference type="InterPro" id="IPR032710">
    <property type="entry name" value="NTF2-like_dom_sf"/>
</dbReference>
<dbReference type="RefSeq" id="WP_060807738.1">
    <property type="nucleotide sequence ID" value="NZ_DBFZCP010000068.1"/>
</dbReference>
<dbReference type="SUPFAM" id="SSF54427">
    <property type="entry name" value="NTF2-like"/>
    <property type="match status" value="1"/>
</dbReference>
<evidence type="ECO:0000313" key="2">
    <source>
        <dbReference type="Proteomes" id="UP000070226"/>
    </source>
</evidence>
<sequence>MTEIQSLLLMKATLESANLHGVEAMLDDDCEYVSTGRGIIARNKRESLEFLTAMVDSIQSDHVPVICRVMHITEVYEEDALFHEGRHGLTVAYEEGDQYAYMLFVDINEDGRIDRIVSSQENYAFEYDDLRLSLDETPYRFPIVPHTVKDWIAALSIWLETDNFDIDDFYQFIDEDTKVVFQKGDAESITLENGLDVEDYFDQLMNQHFAAVPHIIRDEDDNLILVYGPMSLIVSLNEQGGLAVISIYIDTRDEEESIDEYGYIEEDLTEPVEEEPFTDY</sequence>
<reference evidence="1 2" key="1">
    <citation type="submission" date="2016-01" db="EMBL/GenBank/DDBJ databases">
        <authorList>
            <person name="Oliw E.H."/>
        </authorList>
    </citation>
    <scope>NUCLEOTIDE SEQUENCE [LARGE SCALE GENOMIC DNA]</scope>
    <source>
        <strain evidence="1 2">CMW7756B</strain>
    </source>
</reference>